<dbReference type="InterPro" id="IPR018107">
    <property type="entry name" value="Na-dicarboxylate_symporter_CS"/>
</dbReference>
<evidence type="ECO:0000256" key="1">
    <source>
        <dbReference type="ARBA" id="ARBA00004651"/>
    </source>
</evidence>
<name>A0A5E8HFA7_9LEPT</name>
<keyword evidence="4 8" id="KW-0812">Transmembrane</keyword>
<keyword evidence="7 8" id="KW-0472">Membrane</keyword>
<evidence type="ECO:0000256" key="2">
    <source>
        <dbReference type="ARBA" id="ARBA00022448"/>
    </source>
</evidence>
<keyword evidence="6 8" id="KW-1133">Transmembrane helix</keyword>
<reference evidence="9 10" key="1">
    <citation type="submission" date="2013-04" db="EMBL/GenBank/DDBJ databases">
        <authorList>
            <person name="Harkins D.M."/>
            <person name="Durkin A.S."/>
            <person name="Brinkac L.M."/>
            <person name="Haft D.H."/>
            <person name="Selengut J.D."/>
            <person name="Sanka R."/>
            <person name="DePew J."/>
            <person name="Purushe J."/>
            <person name="Hartskeerl R.A."/>
            <person name="Ahmed A."/>
            <person name="van der Linden H."/>
            <person name="Goris M.G.A."/>
            <person name="Vinetz J.M."/>
            <person name="Sutton G.G."/>
            <person name="Nierman W.C."/>
            <person name="Fouts D.E."/>
        </authorList>
    </citation>
    <scope>NUCLEOTIDE SEQUENCE [LARGE SCALE GENOMIC DNA]</scope>
    <source>
        <strain evidence="9 10">Sao Paulo</strain>
    </source>
</reference>
<evidence type="ECO:0000256" key="4">
    <source>
        <dbReference type="ARBA" id="ARBA00022692"/>
    </source>
</evidence>
<dbReference type="OrthoDB" id="9768885at2"/>
<accession>A0A5E8HFA7</accession>
<comment type="subcellular location">
    <subcellularLocation>
        <location evidence="1">Cell membrane</location>
        <topology evidence="1">Multi-pass membrane protein</topology>
    </subcellularLocation>
</comment>
<feature type="transmembrane region" description="Helical" evidence="8">
    <location>
        <begin position="345"/>
        <end position="362"/>
    </location>
</feature>
<dbReference type="PRINTS" id="PR00173">
    <property type="entry name" value="EDTRNSPORT"/>
</dbReference>
<keyword evidence="3" id="KW-1003">Cell membrane</keyword>
<dbReference type="Gene3D" id="1.10.3860.10">
    <property type="entry name" value="Sodium:dicarboxylate symporter"/>
    <property type="match status" value="1"/>
</dbReference>
<evidence type="ECO:0000256" key="6">
    <source>
        <dbReference type="ARBA" id="ARBA00022989"/>
    </source>
</evidence>
<evidence type="ECO:0000313" key="10">
    <source>
        <dbReference type="Proteomes" id="UP000013996"/>
    </source>
</evidence>
<dbReference type="SUPFAM" id="SSF118215">
    <property type="entry name" value="Proton glutamate symport protein"/>
    <property type="match status" value="1"/>
</dbReference>
<dbReference type="Proteomes" id="UP000013996">
    <property type="component" value="Unassembled WGS sequence"/>
</dbReference>
<dbReference type="EMBL" id="AOGX02000015">
    <property type="protein sequence ID" value="EOQ89602.1"/>
    <property type="molecule type" value="Genomic_DNA"/>
</dbReference>
<feature type="transmembrane region" description="Helical" evidence="8">
    <location>
        <begin position="164"/>
        <end position="181"/>
    </location>
</feature>
<feature type="transmembrane region" description="Helical" evidence="8">
    <location>
        <begin position="51"/>
        <end position="76"/>
    </location>
</feature>
<comment type="caution">
    <text evidence="9">The sequence shown here is derived from an EMBL/GenBank/DDBJ whole genome shotgun (WGS) entry which is preliminary data.</text>
</comment>
<dbReference type="PANTHER" id="PTHR42865">
    <property type="entry name" value="PROTON/GLUTAMATE-ASPARTATE SYMPORTER"/>
    <property type="match status" value="1"/>
</dbReference>
<dbReference type="PROSITE" id="PS00713">
    <property type="entry name" value="NA_DICARBOXYL_SYMP_1"/>
    <property type="match status" value="1"/>
</dbReference>
<protein>
    <submittedName>
        <fullName evidence="9">Transporter, dicarboxylate/amino acid:cation Na+/H+ symporter family protein</fullName>
    </submittedName>
</protein>
<dbReference type="RefSeq" id="WP_015677175.1">
    <property type="nucleotide sequence ID" value="NZ_AOGX02000015.1"/>
</dbReference>
<feature type="transmembrane region" description="Helical" evidence="8">
    <location>
        <begin position="230"/>
        <end position="254"/>
    </location>
</feature>
<proteinExistence type="predicted"/>
<sequence length="422" mass="46309">MSLTKIAFWKQILIALVLGLCFGISLNPEFGLVTSESIQPYLVWFKLPGDIFLNLLQMIMIPLVIVSIALGVSSLKNLRDLWSLGSKTLLYFIFTTIVSVSIGILLTTTTKPGLQIQTKIQNQTSASTTTSSITIEKKEKEDSIPEIIANIIPKNIVNVWSKQQMLSIVFLGMILGVFFLTSRESGTALKAFCHSLESFCLWVVALAMKLAPLAVLGLMTYAMVQIGFSLVFGLISYILTVLGGLLLILLFYSLMIVSFTKENPIRFLIQIREIPILGFSTSSSSSVLPYSLKVAKEKLKLKETVSDFVLPLGATINMDGTALYQAVATVFLSQVYQIELSTLDLFLLVGTVTAASIGTAATPGVGLVILSSILYTFHIPIEGITILFGVDRFLDMCRTSVNLTGDLSCAYIMNHIWKEENK</sequence>
<keyword evidence="5" id="KW-0769">Symport</keyword>
<evidence type="ECO:0000256" key="7">
    <source>
        <dbReference type="ARBA" id="ARBA00023136"/>
    </source>
</evidence>
<dbReference type="STRING" id="1249483.LEP1GSC202_1080"/>
<dbReference type="PROSITE" id="PS00714">
    <property type="entry name" value="NA_DICARBOXYL_SYMP_2"/>
    <property type="match status" value="1"/>
</dbReference>
<dbReference type="GO" id="GO:0006835">
    <property type="term" value="P:dicarboxylic acid transport"/>
    <property type="evidence" value="ECO:0007669"/>
    <property type="project" value="TreeGrafter"/>
</dbReference>
<evidence type="ECO:0000256" key="3">
    <source>
        <dbReference type="ARBA" id="ARBA00022475"/>
    </source>
</evidence>
<feature type="transmembrane region" description="Helical" evidence="8">
    <location>
        <begin position="201"/>
        <end position="224"/>
    </location>
</feature>
<dbReference type="GO" id="GO:0005886">
    <property type="term" value="C:plasma membrane"/>
    <property type="evidence" value="ECO:0007669"/>
    <property type="project" value="UniProtKB-SubCell"/>
</dbReference>
<feature type="transmembrane region" description="Helical" evidence="8">
    <location>
        <begin position="368"/>
        <end position="390"/>
    </location>
</feature>
<evidence type="ECO:0000256" key="5">
    <source>
        <dbReference type="ARBA" id="ARBA00022847"/>
    </source>
</evidence>
<dbReference type="GO" id="GO:0015293">
    <property type="term" value="F:symporter activity"/>
    <property type="evidence" value="ECO:0007669"/>
    <property type="project" value="UniProtKB-KW"/>
</dbReference>
<dbReference type="AlphaFoldDB" id="A0A5E8HFA7"/>
<keyword evidence="2" id="KW-0813">Transport</keyword>
<dbReference type="InterPro" id="IPR036458">
    <property type="entry name" value="Na:dicarbo_symporter_sf"/>
</dbReference>
<evidence type="ECO:0000313" key="9">
    <source>
        <dbReference type="EMBL" id="EOQ89602.1"/>
    </source>
</evidence>
<organism evidence="9 10">
    <name type="scientific">Leptospira yanagawae serovar Saopaulo str. Sao Paulo = ATCC 700523</name>
    <dbReference type="NCBI Taxonomy" id="1249483"/>
    <lineage>
        <taxon>Bacteria</taxon>
        <taxon>Pseudomonadati</taxon>
        <taxon>Spirochaetota</taxon>
        <taxon>Spirochaetia</taxon>
        <taxon>Leptospirales</taxon>
        <taxon>Leptospiraceae</taxon>
        <taxon>Leptospira</taxon>
    </lineage>
</organism>
<dbReference type="InterPro" id="IPR001991">
    <property type="entry name" value="Na-dicarboxylate_symporter"/>
</dbReference>
<evidence type="ECO:0000256" key="8">
    <source>
        <dbReference type="SAM" id="Phobius"/>
    </source>
</evidence>
<dbReference type="PANTHER" id="PTHR42865:SF7">
    <property type="entry name" value="PROTON_GLUTAMATE-ASPARTATE SYMPORTER"/>
    <property type="match status" value="1"/>
</dbReference>
<gene>
    <name evidence="9" type="ORF">LEP1GSC202_1080</name>
</gene>
<feature type="transmembrane region" description="Helical" evidence="8">
    <location>
        <begin position="88"/>
        <end position="106"/>
    </location>
</feature>
<dbReference type="Pfam" id="PF00375">
    <property type="entry name" value="SDF"/>
    <property type="match status" value="1"/>
</dbReference>